<evidence type="ECO:0000256" key="1">
    <source>
        <dbReference type="SAM" id="Coils"/>
    </source>
</evidence>
<protein>
    <submittedName>
        <fullName evidence="2">Uncharacterized protein</fullName>
    </submittedName>
</protein>
<dbReference type="Gene3D" id="1.25.40.10">
    <property type="entry name" value="Tetratricopeptide repeat domain"/>
    <property type="match status" value="1"/>
</dbReference>
<sequence length="293" mass="33139">MYRTLYTILISFLAVVYCQTSSADVFFLDMGIAIEARNGSEKISRQLIKPYTDINNKKVVRNNEVRSVYMATTSEVFSSLDKINDQVSAIEKSFTTKLETLEIENSRLRDQVISLNQKLNSEIINIDYKSIIDIKPMAEVSAPIESDHISVDIIGTDLPVDETENIINKSLGFDGGIYASGMISYNNEEYEKCIQYFKSLSLIEANKRTSGNILLLLAESYEQIGRYKQALIHLNKLSELGVAKYSDLVLIKRGMIYRNIGMNNKAQEMFKSLVSIYPDSKYVSLAQAEINNI</sequence>
<dbReference type="SUPFAM" id="SSF48452">
    <property type="entry name" value="TPR-like"/>
    <property type="match status" value="1"/>
</dbReference>
<dbReference type="InterPro" id="IPR019734">
    <property type="entry name" value="TPR_rpt"/>
</dbReference>
<dbReference type="AlphaFoldDB" id="A0A381Z1N2"/>
<keyword evidence="1" id="KW-0175">Coiled coil</keyword>
<reference evidence="2" key="1">
    <citation type="submission" date="2018-05" db="EMBL/GenBank/DDBJ databases">
        <authorList>
            <person name="Lanie J.A."/>
            <person name="Ng W.-L."/>
            <person name="Kazmierczak K.M."/>
            <person name="Andrzejewski T.M."/>
            <person name="Davidsen T.M."/>
            <person name="Wayne K.J."/>
            <person name="Tettelin H."/>
            <person name="Glass J.I."/>
            <person name="Rusch D."/>
            <person name="Podicherti R."/>
            <person name="Tsui H.-C.T."/>
            <person name="Winkler M.E."/>
        </authorList>
    </citation>
    <scope>NUCLEOTIDE SEQUENCE</scope>
</reference>
<dbReference type="EMBL" id="UINC01019617">
    <property type="protein sequence ID" value="SVA83155.1"/>
    <property type="molecule type" value="Genomic_DNA"/>
</dbReference>
<proteinExistence type="predicted"/>
<dbReference type="InterPro" id="IPR011990">
    <property type="entry name" value="TPR-like_helical_dom_sf"/>
</dbReference>
<name>A0A381Z1N2_9ZZZZ</name>
<organism evidence="2">
    <name type="scientific">marine metagenome</name>
    <dbReference type="NCBI Taxonomy" id="408172"/>
    <lineage>
        <taxon>unclassified sequences</taxon>
        <taxon>metagenomes</taxon>
        <taxon>ecological metagenomes</taxon>
    </lineage>
</organism>
<dbReference type="Pfam" id="PF13174">
    <property type="entry name" value="TPR_6"/>
    <property type="match status" value="2"/>
</dbReference>
<evidence type="ECO:0000313" key="2">
    <source>
        <dbReference type="EMBL" id="SVA83155.1"/>
    </source>
</evidence>
<gene>
    <name evidence="2" type="ORF">METZ01_LOCUS136009</name>
</gene>
<accession>A0A381Z1N2</accession>
<dbReference type="PROSITE" id="PS50005">
    <property type="entry name" value="TPR"/>
    <property type="match status" value="1"/>
</dbReference>
<feature type="coiled-coil region" evidence="1">
    <location>
        <begin position="91"/>
        <end position="118"/>
    </location>
</feature>